<proteinExistence type="predicted"/>
<evidence type="ECO:0000313" key="3">
    <source>
        <dbReference type="Proteomes" id="UP000054007"/>
    </source>
</evidence>
<gene>
    <name evidence="2" type="ORF">CYLTODRAFT_418530</name>
</gene>
<keyword evidence="3" id="KW-1185">Reference proteome</keyword>
<keyword evidence="1" id="KW-0472">Membrane</keyword>
<dbReference type="Proteomes" id="UP000054007">
    <property type="component" value="Unassembled WGS sequence"/>
</dbReference>
<keyword evidence="1" id="KW-0812">Transmembrane</keyword>
<protein>
    <submittedName>
        <fullName evidence="2">Uncharacterized protein</fullName>
    </submittedName>
</protein>
<organism evidence="2 3">
    <name type="scientific">Cylindrobasidium torrendii FP15055 ss-10</name>
    <dbReference type="NCBI Taxonomy" id="1314674"/>
    <lineage>
        <taxon>Eukaryota</taxon>
        <taxon>Fungi</taxon>
        <taxon>Dikarya</taxon>
        <taxon>Basidiomycota</taxon>
        <taxon>Agaricomycotina</taxon>
        <taxon>Agaricomycetes</taxon>
        <taxon>Agaricomycetidae</taxon>
        <taxon>Agaricales</taxon>
        <taxon>Marasmiineae</taxon>
        <taxon>Physalacriaceae</taxon>
        <taxon>Cylindrobasidium</taxon>
    </lineage>
</organism>
<dbReference type="EMBL" id="KN880450">
    <property type="protein sequence ID" value="KIY71818.1"/>
    <property type="molecule type" value="Genomic_DNA"/>
</dbReference>
<keyword evidence="1" id="KW-1133">Transmembrane helix</keyword>
<evidence type="ECO:0000313" key="2">
    <source>
        <dbReference type="EMBL" id="KIY71818.1"/>
    </source>
</evidence>
<reference evidence="2 3" key="1">
    <citation type="journal article" date="2015" name="Fungal Genet. Biol.">
        <title>Evolution of novel wood decay mechanisms in Agaricales revealed by the genome sequences of Fistulina hepatica and Cylindrobasidium torrendii.</title>
        <authorList>
            <person name="Floudas D."/>
            <person name="Held B.W."/>
            <person name="Riley R."/>
            <person name="Nagy L.G."/>
            <person name="Koehler G."/>
            <person name="Ransdell A.S."/>
            <person name="Younus H."/>
            <person name="Chow J."/>
            <person name="Chiniquy J."/>
            <person name="Lipzen A."/>
            <person name="Tritt A."/>
            <person name="Sun H."/>
            <person name="Haridas S."/>
            <person name="LaButti K."/>
            <person name="Ohm R.A."/>
            <person name="Kues U."/>
            <person name="Blanchette R.A."/>
            <person name="Grigoriev I.V."/>
            <person name="Minto R.E."/>
            <person name="Hibbett D.S."/>
        </authorList>
    </citation>
    <scope>NUCLEOTIDE SEQUENCE [LARGE SCALE GENOMIC DNA]</scope>
    <source>
        <strain evidence="2 3">FP15055 ss-10</strain>
    </source>
</reference>
<dbReference type="AlphaFoldDB" id="A0A0D7BMN8"/>
<feature type="transmembrane region" description="Helical" evidence="1">
    <location>
        <begin position="20"/>
        <end position="39"/>
    </location>
</feature>
<evidence type="ECO:0000256" key="1">
    <source>
        <dbReference type="SAM" id="Phobius"/>
    </source>
</evidence>
<name>A0A0D7BMN8_9AGAR</name>
<sequence>MADGGPIKADPFSSPYCSPVAATAVWFLTASIIQIITSYPKVIPTRDDLAYNLTVGKTDGARAPRLEYPPLSTLADCNTLS</sequence>
<accession>A0A0D7BMN8</accession>